<feature type="chain" id="PRO_5041672865" description="Cell wall-binding protein" evidence="2">
    <location>
        <begin position="25"/>
        <end position="115"/>
    </location>
</feature>
<reference evidence="3" key="1">
    <citation type="submission" date="2023-05" db="EMBL/GenBank/DDBJ databases">
        <title>Comparative genomics of Bacillaceae isolates and their secondary metabolite potential.</title>
        <authorList>
            <person name="Song L."/>
            <person name="Nielsen L.J."/>
            <person name="Mohite O."/>
            <person name="Xu X."/>
            <person name="Weber T."/>
            <person name="Kovacs A.T."/>
        </authorList>
    </citation>
    <scope>NUCLEOTIDE SEQUENCE</scope>
    <source>
        <strain evidence="3">LN15</strain>
    </source>
</reference>
<keyword evidence="1" id="KW-0677">Repeat</keyword>
<dbReference type="Pfam" id="PF19127">
    <property type="entry name" value="Choline_bind_3"/>
    <property type="match status" value="1"/>
</dbReference>
<dbReference type="AlphaFoldDB" id="A0AA95LPH9"/>
<sequence>MKKQIAAITLATTLGLSLQPIIGAAETNQNVQATQQNGWIEDGNGTWFFYDHGVKKTGWVLSNDKWYYLDGNAGGAMKTGWYQEGEKWFYLDPSAEGPKGAKKLAGFKYMENGII</sequence>
<evidence type="ECO:0000256" key="1">
    <source>
        <dbReference type="ARBA" id="ARBA00022737"/>
    </source>
</evidence>
<dbReference type="InterPro" id="IPR018337">
    <property type="entry name" value="Cell_wall/Cho-bd_repeat"/>
</dbReference>
<feature type="signal peptide" evidence="2">
    <location>
        <begin position="1"/>
        <end position="24"/>
    </location>
</feature>
<gene>
    <name evidence="3" type="ORF">QNH45_19385</name>
</gene>
<dbReference type="RefSeq" id="WP_283882319.1">
    <property type="nucleotide sequence ID" value="NZ_CP126099.1"/>
</dbReference>
<proteinExistence type="predicted"/>
<accession>A0AA95LPH9</accession>
<dbReference type="Gene3D" id="2.10.270.10">
    <property type="entry name" value="Cholin Binding"/>
    <property type="match status" value="1"/>
</dbReference>
<evidence type="ECO:0008006" key="5">
    <source>
        <dbReference type="Google" id="ProtNLM"/>
    </source>
</evidence>
<evidence type="ECO:0000256" key="2">
    <source>
        <dbReference type="SAM" id="SignalP"/>
    </source>
</evidence>
<dbReference type="SUPFAM" id="SSF69360">
    <property type="entry name" value="Cell wall binding repeat"/>
    <property type="match status" value="1"/>
</dbReference>
<dbReference type="Proteomes" id="UP001178303">
    <property type="component" value="Chromosome"/>
</dbReference>
<evidence type="ECO:0000313" key="4">
    <source>
        <dbReference type="Proteomes" id="UP001178303"/>
    </source>
</evidence>
<evidence type="ECO:0000313" key="3">
    <source>
        <dbReference type="EMBL" id="WHY27644.1"/>
    </source>
</evidence>
<organism evidence="3 4">
    <name type="scientific">Bacillus wiedmannii</name>
    <dbReference type="NCBI Taxonomy" id="1890302"/>
    <lineage>
        <taxon>Bacteria</taxon>
        <taxon>Bacillati</taxon>
        <taxon>Bacillota</taxon>
        <taxon>Bacilli</taxon>
        <taxon>Bacillales</taxon>
        <taxon>Bacillaceae</taxon>
        <taxon>Bacillus</taxon>
        <taxon>Bacillus cereus group</taxon>
    </lineage>
</organism>
<keyword evidence="2" id="KW-0732">Signal</keyword>
<name>A0AA95LPH9_9BACI</name>
<protein>
    <recommendedName>
        <fullName evidence="5">Cell wall-binding protein</fullName>
    </recommendedName>
</protein>
<dbReference type="EMBL" id="CP126099">
    <property type="protein sequence ID" value="WHY27644.1"/>
    <property type="molecule type" value="Genomic_DNA"/>
</dbReference>